<reference evidence="2 3" key="1">
    <citation type="submission" date="2020-08" db="EMBL/GenBank/DDBJ databases">
        <title>Genomic Encyclopedia of Type Strains, Phase IV (KMG-IV): sequencing the most valuable type-strain genomes for metagenomic binning, comparative biology and taxonomic classification.</title>
        <authorList>
            <person name="Goeker M."/>
        </authorList>
    </citation>
    <scope>NUCLEOTIDE SEQUENCE [LARGE SCALE GENOMIC DNA]</scope>
    <source>
        <strain evidence="2 3">DSM 15743</strain>
    </source>
</reference>
<dbReference type="InterPro" id="IPR002937">
    <property type="entry name" value="Amino_oxidase"/>
</dbReference>
<dbReference type="FunFam" id="1.10.405.20:FF:000001">
    <property type="entry name" value="Amine oxidase"/>
    <property type="match status" value="1"/>
</dbReference>
<accession>A0A7W6IG21</accession>
<name>A0A7W6IG21_9HYPH</name>
<dbReference type="SUPFAM" id="SSF51905">
    <property type="entry name" value="FAD/NAD(P)-binding domain"/>
    <property type="match status" value="1"/>
</dbReference>
<dbReference type="AlphaFoldDB" id="A0A7W6IG21"/>
<evidence type="ECO:0000259" key="1">
    <source>
        <dbReference type="Pfam" id="PF01593"/>
    </source>
</evidence>
<dbReference type="PANTHER" id="PTHR42923:SF17">
    <property type="entry name" value="AMINE OXIDASE DOMAIN-CONTAINING PROTEIN"/>
    <property type="match status" value="1"/>
</dbReference>
<dbReference type="EMBL" id="JACIDC010000006">
    <property type="protein sequence ID" value="MBB4040481.1"/>
    <property type="molecule type" value="Genomic_DNA"/>
</dbReference>
<comment type="caution">
    <text evidence="2">The sequence shown here is derived from an EMBL/GenBank/DDBJ whole genome shotgun (WGS) entry which is preliminary data.</text>
</comment>
<dbReference type="PANTHER" id="PTHR42923">
    <property type="entry name" value="PROTOPORPHYRINOGEN OXIDASE"/>
    <property type="match status" value="1"/>
</dbReference>
<dbReference type="Gene3D" id="1.10.405.20">
    <property type="match status" value="1"/>
</dbReference>
<protein>
    <recommendedName>
        <fullName evidence="1">Amine oxidase domain-containing protein</fullName>
    </recommendedName>
</protein>
<proteinExistence type="predicted"/>
<sequence length="436" mass="48647">MGSGISGLSAAWLLGKRHDVTLLEADGRFGGHSHTVDAPAGEGRIPVDTGFIVYNEQTYPNLTALFQHLSVPTKATDMSFAVSRDGGDLEYAGTDLAGLFAQKRNILRPRFWSMLSDLVRFYRNAPADLAEVGLMPLGSYLDAKGYGTAFREDHLFPMAAAIWSTPRDRIQDYPAAAFIRFCDNHGLLKFTDRPIWRTVDGGSRAYVERLLADFSGQARQGDPVVEIARAGGRVAVVTRHGVVEHYDHVVIATHADQALSLLADPSSRERALLGAFRYSRNRTVLHDDERLMPRRRAVWASWNYLSRRDMAGTHLAVTYWMNRLQGLSGDTQYFVTLNPIVEPRREKVVWEGIYEHPLFDRGAILAQEDLWSLQGQRNTWFCGAYFGSGFHEDGLQAGLAVAEELGGVRRPWEVEDESGRIRLPSRAPVFTPAEVA</sequence>
<dbReference type="Gene3D" id="3.50.50.60">
    <property type="entry name" value="FAD/NAD(P)-binding domain"/>
    <property type="match status" value="1"/>
</dbReference>
<feature type="domain" description="Amine oxidase" evidence="1">
    <location>
        <begin position="5"/>
        <end position="267"/>
    </location>
</feature>
<dbReference type="InterPro" id="IPR050464">
    <property type="entry name" value="Zeta_carotene_desat/Oxidored"/>
</dbReference>
<evidence type="ECO:0000313" key="2">
    <source>
        <dbReference type="EMBL" id="MBB4040481.1"/>
    </source>
</evidence>
<dbReference type="RefSeq" id="WP_245265200.1">
    <property type="nucleotide sequence ID" value="NZ_JACIDC010000006.1"/>
</dbReference>
<dbReference type="GO" id="GO:0016491">
    <property type="term" value="F:oxidoreductase activity"/>
    <property type="evidence" value="ECO:0007669"/>
    <property type="project" value="InterPro"/>
</dbReference>
<dbReference type="Gene3D" id="3.30.70.1990">
    <property type="match status" value="1"/>
</dbReference>
<dbReference type="InterPro" id="IPR036188">
    <property type="entry name" value="FAD/NAD-bd_sf"/>
</dbReference>
<organism evidence="2 3">
    <name type="scientific">Microvirga flocculans</name>
    <dbReference type="NCBI Taxonomy" id="217168"/>
    <lineage>
        <taxon>Bacteria</taxon>
        <taxon>Pseudomonadati</taxon>
        <taxon>Pseudomonadota</taxon>
        <taxon>Alphaproteobacteria</taxon>
        <taxon>Hyphomicrobiales</taxon>
        <taxon>Methylobacteriaceae</taxon>
        <taxon>Microvirga</taxon>
    </lineage>
</organism>
<evidence type="ECO:0000313" key="3">
    <source>
        <dbReference type="Proteomes" id="UP000519439"/>
    </source>
</evidence>
<gene>
    <name evidence="2" type="ORF">GGR34_002134</name>
</gene>
<dbReference type="Pfam" id="PF01593">
    <property type="entry name" value="Amino_oxidase"/>
    <property type="match status" value="1"/>
</dbReference>
<keyword evidence="3" id="KW-1185">Reference proteome</keyword>
<dbReference type="Proteomes" id="UP000519439">
    <property type="component" value="Unassembled WGS sequence"/>
</dbReference>